<dbReference type="Gene3D" id="3.40.630.30">
    <property type="match status" value="1"/>
</dbReference>
<dbReference type="GO" id="GO:0016747">
    <property type="term" value="F:acyltransferase activity, transferring groups other than amino-acyl groups"/>
    <property type="evidence" value="ECO:0007669"/>
    <property type="project" value="InterPro"/>
</dbReference>
<dbReference type="InterPro" id="IPR051531">
    <property type="entry name" value="N-acetyltransferase"/>
</dbReference>
<dbReference type="EMBL" id="JACIDV010000004">
    <property type="protein sequence ID" value="MBB3945869.1"/>
    <property type="molecule type" value="Genomic_DNA"/>
</dbReference>
<dbReference type="AlphaFoldDB" id="A0A7W6CAI9"/>
<dbReference type="InterPro" id="IPR016181">
    <property type="entry name" value="Acyl_CoA_acyltransferase"/>
</dbReference>
<organism evidence="2 3">
    <name type="scientific">Rhizobium skierniewicense</name>
    <dbReference type="NCBI Taxonomy" id="984260"/>
    <lineage>
        <taxon>Bacteria</taxon>
        <taxon>Pseudomonadati</taxon>
        <taxon>Pseudomonadota</taxon>
        <taxon>Alphaproteobacteria</taxon>
        <taxon>Hyphomicrobiales</taxon>
        <taxon>Rhizobiaceae</taxon>
        <taxon>Rhizobium/Agrobacterium group</taxon>
        <taxon>Rhizobium</taxon>
    </lineage>
</organism>
<feature type="domain" description="N-acetyltransferase" evidence="1">
    <location>
        <begin position="9"/>
        <end position="157"/>
    </location>
</feature>
<dbReference type="PANTHER" id="PTHR43792">
    <property type="entry name" value="GNAT FAMILY, PUTATIVE (AFU_ORTHOLOGUE AFUA_3G00765)-RELATED-RELATED"/>
    <property type="match status" value="1"/>
</dbReference>
<dbReference type="Proteomes" id="UP000565286">
    <property type="component" value="Unassembled WGS sequence"/>
</dbReference>
<proteinExistence type="predicted"/>
<gene>
    <name evidence="2" type="ORF">GGQ73_001804</name>
</gene>
<dbReference type="RefSeq" id="WP_210290066.1">
    <property type="nucleotide sequence ID" value="NZ_JACIDV010000004.1"/>
</dbReference>
<dbReference type="Pfam" id="PF13302">
    <property type="entry name" value="Acetyltransf_3"/>
    <property type="match status" value="1"/>
</dbReference>
<evidence type="ECO:0000313" key="2">
    <source>
        <dbReference type="EMBL" id="MBB3945869.1"/>
    </source>
</evidence>
<comment type="caution">
    <text evidence="2">The sequence shown here is derived from an EMBL/GenBank/DDBJ whole genome shotgun (WGS) entry which is preliminary data.</text>
</comment>
<dbReference type="InterPro" id="IPR000182">
    <property type="entry name" value="GNAT_dom"/>
</dbReference>
<evidence type="ECO:0000313" key="3">
    <source>
        <dbReference type="Proteomes" id="UP000565286"/>
    </source>
</evidence>
<protein>
    <submittedName>
        <fullName evidence="2">RimJ/RimL family protein N-acetyltransferase</fullName>
    </submittedName>
</protein>
<dbReference type="SUPFAM" id="SSF55729">
    <property type="entry name" value="Acyl-CoA N-acyltransferases (Nat)"/>
    <property type="match status" value="1"/>
</dbReference>
<keyword evidence="2" id="KW-0808">Transferase</keyword>
<sequence>MPRLKSDRLVLRPFDITDAPQLARITNDPLVLRNLLRTSYPFTINDARRLILRLRNKKLPVWAIDNGRLIGLIGLSGEFGLWLGRSAWRQGYGREASQLVIHHAFAHMKITTLHANPISDNRGSCHLMEKLGFSDVGRTQSFCKQRNKMVALRCYELKAVG</sequence>
<dbReference type="PROSITE" id="PS51186">
    <property type="entry name" value="GNAT"/>
    <property type="match status" value="1"/>
</dbReference>
<name>A0A7W6CAI9_9HYPH</name>
<keyword evidence="3" id="KW-1185">Reference proteome</keyword>
<evidence type="ECO:0000259" key="1">
    <source>
        <dbReference type="PROSITE" id="PS51186"/>
    </source>
</evidence>
<reference evidence="2 3" key="1">
    <citation type="submission" date="2020-08" db="EMBL/GenBank/DDBJ databases">
        <title>Genomic Encyclopedia of Type Strains, Phase IV (KMG-IV): sequencing the most valuable type-strain genomes for metagenomic binning, comparative biology and taxonomic classification.</title>
        <authorList>
            <person name="Goeker M."/>
        </authorList>
    </citation>
    <scope>NUCLEOTIDE SEQUENCE [LARGE SCALE GENOMIC DNA]</scope>
    <source>
        <strain evidence="2 3">DSM 26438</strain>
    </source>
</reference>
<accession>A0A7W6CAI9</accession>